<name>A0ABT1VXC9_9PROT</name>
<feature type="transmembrane region" description="Helical" evidence="7">
    <location>
        <begin position="107"/>
        <end position="132"/>
    </location>
</feature>
<dbReference type="Proteomes" id="UP001524547">
    <property type="component" value="Unassembled WGS sequence"/>
</dbReference>
<dbReference type="Gene3D" id="3.30.2010.10">
    <property type="entry name" value="Metalloproteases ('zincins'), catalytic domain"/>
    <property type="match status" value="1"/>
</dbReference>
<comment type="similarity">
    <text evidence="6">Belongs to the peptidase M48 family.</text>
</comment>
<evidence type="ECO:0000313" key="10">
    <source>
        <dbReference type="EMBL" id="MCQ8240030.1"/>
    </source>
</evidence>
<proteinExistence type="inferred from homology"/>
<keyword evidence="7" id="KW-0472">Membrane</keyword>
<accession>A0ABT1VXC9</accession>
<keyword evidence="7" id="KW-0812">Transmembrane</keyword>
<feature type="domain" description="Peptidase M48" evidence="8">
    <location>
        <begin position="212"/>
        <end position="414"/>
    </location>
</feature>
<evidence type="ECO:0000256" key="6">
    <source>
        <dbReference type="RuleBase" id="RU003983"/>
    </source>
</evidence>
<evidence type="ECO:0000256" key="2">
    <source>
        <dbReference type="ARBA" id="ARBA00022723"/>
    </source>
</evidence>
<keyword evidence="2" id="KW-0479">Metal-binding</keyword>
<dbReference type="InterPro" id="IPR027057">
    <property type="entry name" value="CAXX_Prtase_1"/>
</dbReference>
<dbReference type="RefSeq" id="WP_422918760.1">
    <property type="nucleotide sequence ID" value="NZ_JAMZEJ010000002.1"/>
</dbReference>
<dbReference type="Pfam" id="PF01435">
    <property type="entry name" value="Peptidase_M48"/>
    <property type="match status" value="1"/>
</dbReference>
<keyword evidence="3 6" id="KW-0378">Hydrolase</keyword>
<evidence type="ECO:0000259" key="9">
    <source>
        <dbReference type="Pfam" id="PF16491"/>
    </source>
</evidence>
<evidence type="ECO:0000313" key="11">
    <source>
        <dbReference type="Proteomes" id="UP001524547"/>
    </source>
</evidence>
<gene>
    <name evidence="10" type="ORF">NFI88_04145</name>
</gene>
<feature type="transmembrane region" description="Helical" evidence="7">
    <location>
        <begin position="178"/>
        <end position="199"/>
    </location>
</feature>
<keyword evidence="4 6" id="KW-0862">Zinc</keyword>
<keyword evidence="7" id="KW-1133">Transmembrane helix</keyword>
<keyword evidence="1 6" id="KW-0645">Protease</keyword>
<feature type="transmembrane region" description="Helical" evidence="7">
    <location>
        <begin position="69"/>
        <end position="87"/>
    </location>
</feature>
<dbReference type="EMBL" id="JAMZEJ010000002">
    <property type="protein sequence ID" value="MCQ8240030.1"/>
    <property type="molecule type" value="Genomic_DNA"/>
</dbReference>
<feature type="transmembrane region" description="Helical" evidence="7">
    <location>
        <begin position="153"/>
        <end position="172"/>
    </location>
</feature>
<evidence type="ECO:0000256" key="5">
    <source>
        <dbReference type="ARBA" id="ARBA00023049"/>
    </source>
</evidence>
<evidence type="ECO:0000256" key="7">
    <source>
        <dbReference type="SAM" id="Phobius"/>
    </source>
</evidence>
<feature type="domain" description="CAAX prenyl protease 1 N-terminal" evidence="9">
    <location>
        <begin position="26"/>
        <end position="208"/>
    </location>
</feature>
<organism evidence="10 11">
    <name type="scientific">Rhizosaccharibacter radicis</name>
    <dbReference type="NCBI Taxonomy" id="2782605"/>
    <lineage>
        <taxon>Bacteria</taxon>
        <taxon>Pseudomonadati</taxon>
        <taxon>Pseudomonadota</taxon>
        <taxon>Alphaproteobacteria</taxon>
        <taxon>Acetobacterales</taxon>
        <taxon>Acetobacteraceae</taxon>
        <taxon>Rhizosaccharibacter</taxon>
    </lineage>
</organism>
<protein>
    <submittedName>
        <fullName evidence="10">M48 family metallopeptidase</fullName>
    </submittedName>
</protein>
<keyword evidence="11" id="KW-1185">Reference proteome</keyword>
<comment type="caution">
    <text evidence="10">The sequence shown here is derived from an EMBL/GenBank/DDBJ whole genome shotgun (WGS) entry which is preliminary data.</text>
</comment>
<keyword evidence="5 6" id="KW-0482">Metalloprotease</keyword>
<evidence type="ECO:0000256" key="1">
    <source>
        <dbReference type="ARBA" id="ARBA00022670"/>
    </source>
</evidence>
<feature type="transmembrane region" description="Helical" evidence="7">
    <location>
        <begin position="333"/>
        <end position="354"/>
    </location>
</feature>
<comment type="cofactor">
    <cofactor evidence="6">
        <name>Zn(2+)</name>
        <dbReference type="ChEBI" id="CHEBI:29105"/>
    </cofactor>
    <text evidence="6">Binds 1 zinc ion per subunit.</text>
</comment>
<evidence type="ECO:0000256" key="4">
    <source>
        <dbReference type="ARBA" id="ARBA00022833"/>
    </source>
</evidence>
<dbReference type="InterPro" id="IPR032456">
    <property type="entry name" value="Peptidase_M48_N"/>
</dbReference>
<feature type="transmembrane region" description="Helical" evidence="7">
    <location>
        <begin position="6"/>
        <end position="24"/>
    </location>
</feature>
<dbReference type="Pfam" id="PF16491">
    <property type="entry name" value="Peptidase_M48_N"/>
    <property type="match status" value="1"/>
</dbReference>
<dbReference type="InterPro" id="IPR001915">
    <property type="entry name" value="Peptidase_M48"/>
</dbReference>
<feature type="transmembrane region" description="Helical" evidence="7">
    <location>
        <begin position="291"/>
        <end position="313"/>
    </location>
</feature>
<evidence type="ECO:0000256" key="3">
    <source>
        <dbReference type="ARBA" id="ARBA00022801"/>
    </source>
</evidence>
<reference evidence="10 11" key="1">
    <citation type="submission" date="2022-06" db="EMBL/GenBank/DDBJ databases">
        <title>Rhizosaccharibacter gen. nov. sp. nov. KSS12, endophytic bacteria isolated from sugarcane.</title>
        <authorList>
            <person name="Pitiwittayakul N."/>
        </authorList>
    </citation>
    <scope>NUCLEOTIDE SEQUENCE [LARGE SCALE GENOMIC DNA]</scope>
    <source>
        <strain evidence="10 11">KSS12</strain>
    </source>
</reference>
<evidence type="ECO:0000259" key="8">
    <source>
        <dbReference type="Pfam" id="PF01435"/>
    </source>
</evidence>
<sequence length="421" mass="45562">MPVLLIVSVAAAGTWEAVSCWLLWRQARAARRHRDRVPDGFRDAIGPDAHRRAADYTVARARVATADGLVGLAVTLGLLGGGLDRLARLSERLIPDTAAGGAIGRDVALIALVAAVGFLCHLPVSVFGTFVVEKRFGFNRTGPRLFVLDLVRRIGLSAVLGLPLLAVLFLVMRHGGPFWWLYAWAALLLIGLAAPAIYVRLVAPLFNRFEPLADAALAARLDALLRRCGFRASGLFTMDASRRSSHGNAFFTGFGRSKRIVLFDTLLDKQSHEEVEAVVAHELGHFRHRHVLFGIARGAVTSFVMLAAVGWLARQPWLAPGFGFGHRGDAVSLYAAGVLLGIVTPVLTPLGNWVSRRNEFQADDFARREVGAAPMVSALTGLARDNASTLTPDPLYALFNYSHPPVPLRVARLLRDARAAA</sequence>
<dbReference type="PANTHER" id="PTHR10120">
    <property type="entry name" value="CAAX PRENYL PROTEASE 1"/>
    <property type="match status" value="1"/>
</dbReference>
<dbReference type="CDD" id="cd07343">
    <property type="entry name" value="M48A_Zmpste24p_like"/>
    <property type="match status" value="1"/>
</dbReference>